<dbReference type="SUPFAM" id="SSF53790">
    <property type="entry name" value="Tetrapyrrole methylase"/>
    <property type="match status" value="1"/>
</dbReference>
<keyword evidence="2" id="KW-0169">Cobalamin biosynthesis</keyword>
<dbReference type="PANTHER" id="PTHR43182:SF1">
    <property type="entry name" value="COBALT-PRECORRIN-7 C(5)-METHYLTRANSFERASE"/>
    <property type="match status" value="1"/>
</dbReference>
<dbReference type="AlphaFoldDB" id="A0A5K7X8M9"/>
<accession>A0A5K7X8M9</accession>
<organism evidence="7 8">
    <name type="scientific">Lacipirellula parvula</name>
    <dbReference type="NCBI Taxonomy" id="2650471"/>
    <lineage>
        <taxon>Bacteria</taxon>
        <taxon>Pseudomonadati</taxon>
        <taxon>Planctomycetota</taxon>
        <taxon>Planctomycetia</taxon>
        <taxon>Pirellulales</taxon>
        <taxon>Lacipirellulaceae</taxon>
        <taxon>Lacipirellula</taxon>
    </lineage>
</organism>
<dbReference type="InterPro" id="IPR035996">
    <property type="entry name" value="4pyrrol_Methylase_sf"/>
</dbReference>
<keyword evidence="8" id="KW-1185">Reference proteome</keyword>
<evidence type="ECO:0000256" key="4">
    <source>
        <dbReference type="ARBA" id="ARBA00022679"/>
    </source>
</evidence>
<dbReference type="InterPro" id="IPR029063">
    <property type="entry name" value="SAM-dependent_MTases_sf"/>
</dbReference>
<evidence type="ECO:0000256" key="1">
    <source>
        <dbReference type="ARBA" id="ARBA00004953"/>
    </source>
</evidence>
<dbReference type="EC" id="2.1.1.196" evidence="7"/>
<dbReference type="Pfam" id="PF01135">
    <property type="entry name" value="PCMT"/>
    <property type="match status" value="1"/>
</dbReference>
<dbReference type="NCBIfam" id="TIGR02469">
    <property type="entry name" value="CbiT"/>
    <property type="match status" value="1"/>
</dbReference>
<keyword evidence="5" id="KW-0949">S-adenosyl-L-methionine</keyword>
<dbReference type="EC" id="2.1.1.289" evidence="7"/>
<keyword evidence="4 7" id="KW-0808">Transferase</keyword>
<dbReference type="PROSITE" id="PS01131">
    <property type="entry name" value="RRNA_A_DIMETH"/>
    <property type="match status" value="1"/>
</dbReference>
<evidence type="ECO:0000256" key="5">
    <source>
        <dbReference type="ARBA" id="ARBA00022691"/>
    </source>
</evidence>
<reference evidence="8" key="1">
    <citation type="submission" date="2019-10" db="EMBL/GenBank/DDBJ databases">
        <title>Lacipirellula parvula gen. nov., sp. nov., representing a lineage of planctomycetes widespread in freshwater anoxic habitats, and description of the family Lacipirellulaceae.</title>
        <authorList>
            <person name="Dedysh S.N."/>
            <person name="Kulichevskaya I.S."/>
            <person name="Beletsky A.V."/>
            <person name="Rakitin A.L."/>
            <person name="Mardanov A.V."/>
            <person name="Ivanova A.A."/>
            <person name="Saltykova V.X."/>
            <person name="Rijpstra W.I.C."/>
            <person name="Sinninghe Damste J.S."/>
            <person name="Ravin N.V."/>
        </authorList>
    </citation>
    <scope>NUCLEOTIDE SEQUENCE [LARGE SCALE GENOMIC DNA]</scope>
    <source>
        <strain evidence="8">PX69</strain>
    </source>
</reference>
<name>A0A5K7X8M9_9BACT</name>
<dbReference type="Proteomes" id="UP000326837">
    <property type="component" value="Chromosome"/>
</dbReference>
<dbReference type="SUPFAM" id="SSF53335">
    <property type="entry name" value="S-adenosyl-L-methionine-dependent methyltransferases"/>
    <property type="match status" value="1"/>
</dbReference>
<dbReference type="PANTHER" id="PTHR43182">
    <property type="entry name" value="COBALT-PRECORRIN-6B C(15)-METHYLTRANSFERASE (DECARBOXYLATING)"/>
    <property type="match status" value="1"/>
</dbReference>
<dbReference type="InterPro" id="IPR014777">
    <property type="entry name" value="4pyrrole_Mease_sub1"/>
</dbReference>
<dbReference type="KEGG" id="lpav:PLANPX_2500"/>
<evidence type="ECO:0000259" key="6">
    <source>
        <dbReference type="Pfam" id="PF00590"/>
    </source>
</evidence>
<dbReference type="Pfam" id="PF00590">
    <property type="entry name" value="TP_methylase"/>
    <property type="match status" value="1"/>
</dbReference>
<dbReference type="InterPro" id="IPR012818">
    <property type="entry name" value="CbiE"/>
</dbReference>
<proteinExistence type="predicted"/>
<dbReference type="InterPro" id="IPR006365">
    <property type="entry name" value="Cbl_synth_CobL"/>
</dbReference>
<dbReference type="GO" id="GO:0008276">
    <property type="term" value="F:protein methyltransferase activity"/>
    <property type="evidence" value="ECO:0007669"/>
    <property type="project" value="InterPro"/>
</dbReference>
<dbReference type="PIRSF" id="PIRSF036428">
    <property type="entry name" value="CobL"/>
    <property type="match status" value="1"/>
</dbReference>
<dbReference type="EMBL" id="AP021861">
    <property type="protein sequence ID" value="BBO32888.1"/>
    <property type="molecule type" value="Genomic_DNA"/>
</dbReference>
<feature type="domain" description="Tetrapyrrole methylase" evidence="6">
    <location>
        <begin position="8"/>
        <end position="193"/>
    </location>
</feature>
<evidence type="ECO:0000256" key="2">
    <source>
        <dbReference type="ARBA" id="ARBA00022573"/>
    </source>
</evidence>
<dbReference type="GO" id="GO:0009236">
    <property type="term" value="P:cobalamin biosynthetic process"/>
    <property type="evidence" value="ECO:0007669"/>
    <property type="project" value="UniProtKB-UniPathway"/>
</dbReference>
<dbReference type="CDD" id="cd11644">
    <property type="entry name" value="Precorrin-6Y-MT"/>
    <property type="match status" value="1"/>
</dbReference>
<dbReference type="InterPro" id="IPR014776">
    <property type="entry name" value="4pyrrole_Mease_sub2"/>
</dbReference>
<dbReference type="UniPathway" id="UPA00148"/>
<dbReference type="GO" id="GO:0000179">
    <property type="term" value="F:rRNA (adenine-N6,N6-)-dimethyltransferase activity"/>
    <property type="evidence" value="ECO:0007669"/>
    <property type="project" value="InterPro"/>
</dbReference>
<dbReference type="Gene3D" id="3.40.50.150">
    <property type="entry name" value="Vaccinia Virus protein VP39"/>
    <property type="match status" value="1"/>
</dbReference>
<keyword evidence="3 7" id="KW-0489">Methyltransferase</keyword>
<evidence type="ECO:0000313" key="8">
    <source>
        <dbReference type="Proteomes" id="UP000326837"/>
    </source>
</evidence>
<dbReference type="RefSeq" id="WP_152098776.1">
    <property type="nucleotide sequence ID" value="NZ_AP021861.1"/>
</dbReference>
<protein>
    <submittedName>
        <fullName evidence="7">Methyltransferase</fullName>
        <ecNumber evidence="7">2.1.1.196</ecNumber>
        <ecNumber evidence="7">2.1.1.289</ecNumber>
    </submittedName>
</protein>
<dbReference type="InterPro" id="IPR000878">
    <property type="entry name" value="4pyrrol_Mease"/>
</dbReference>
<dbReference type="Gene3D" id="3.30.950.10">
    <property type="entry name" value="Methyltransferase, Cobalt-precorrin-4 Transmethylase, Domain 2"/>
    <property type="match status" value="1"/>
</dbReference>
<comment type="pathway">
    <text evidence="1">Cofactor biosynthesis; adenosylcobalamin biosynthesis.</text>
</comment>
<dbReference type="InterPro" id="IPR014008">
    <property type="entry name" value="Cbl_synth_MTase_CbiT"/>
</dbReference>
<dbReference type="InterPro" id="IPR050714">
    <property type="entry name" value="Cobalamin_biosynth_MTase"/>
</dbReference>
<evidence type="ECO:0000313" key="7">
    <source>
        <dbReference type="EMBL" id="BBO32888.1"/>
    </source>
</evidence>
<dbReference type="CDD" id="cd02440">
    <property type="entry name" value="AdoMet_MTases"/>
    <property type="match status" value="1"/>
</dbReference>
<dbReference type="InterPro" id="IPR020596">
    <property type="entry name" value="rRNA_Ade_Mease_Trfase_CS"/>
</dbReference>
<evidence type="ECO:0000256" key="3">
    <source>
        <dbReference type="ARBA" id="ARBA00022603"/>
    </source>
</evidence>
<dbReference type="NCBIfam" id="TIGR02467">
    <property type="entry name" value="CbiE"/>
    <property type="match status" value="1"/>
</dbReference>
<sequence>MAVSRSNVSIIGIGDDGLDGASEAVRRIITEADLLVGNDRVLALVPGNVTERLVLGADVEAAADRIAAEHGRVAVLVSGDPLFYGLARYLCDRVGIERCEIVPHVSSMQLAFARVKESWDDAYLTNLANHSLEAVVERIRTAEKVGLFTTDEHGPDAVAKALAKRKIDYFTAYVCENLGARNERVTRGSLADIAGQKFDPLNVMILVRSSDAPDRPRDASVRSLFGNPDEAFVQSKPKHGLLTPAEVRAVALAQMALSPRSIVWDVGAGSGSVSVEAALLAPAGQVFAIEQDAEDVELIRENADRFAAENVTPVVGRAPEVWADLPDPDAVFIEGSGREIARLAELAFERLKPGGRLVASVSSIEGLHEVKANLAAATSDVNVWMLSVARGTDQLQRLRLNALNPAFLVSATKTA</sequence>
<dbReference type="Gene3D" id="3.40.1010.10">
    <property type="entry name" value="Cobalt-precorrin-4 Transmethylase, Domain 1"/>
    <property type="match status" value="1"/>
</dbReference>
<gene>
    <name evidence="7" type="ORF">PLANPX_2500</name>
</gene>